<dbReference type="GO" id="GO:0047429">
    <property type="term" value="F:nucleoside triphosphate diphosphatase activity"/>
    <property type="evidence" value="ECO:0007669"/>
    <property type="project" value="UniProtKB-EC"/>
</dbReference>
<protein>
    <recommendedName>
        <fullName evidence="4">dTTP/UTP pyrophosphatase</fullName>
        <shortName evidence="4">dTTPase/UTPase</shortName>
        <ecNumber evidence="4">3.6.1.9</ecNumber>
    </recommendedName>
    <alternativeName>
        <fullName evidence="4">Nucleoside triphosphate pyrophosphatase</fullName>
    </alternativeName>
    <alternativeName>
        <fullName evidence="4">Nucleotide pyrophosphatase</fullName>
        <shortName evidence="4">Nucleotide PPase</shortName>
    </alternativeName>
</protein>
<dbReference type="Gene3D" id="3.90.950.10">
    <property type="match status" value="1"/>
</dbReference>
<sequence length="195" mass="21924">MDPIILASSSPRRQEILRSLNIPFIVNPAEIDETIPEDIKKENAAEYLASRKIDAVAHRLQQEQNPGWILGADTLILYRGRIYGKPSDQNEAKKFITDLQGSTHKVISGIALFNGKIHDISTRTSINKVTFAPMSEKEIDWYVRTAEWHGAAGGYRIQGLASCFIEKIEGTESSVMGLPIYELYDILKEQGYPFL</sequence>
<feature type="site" description="Important for substrate specificity" evidence="4">
    <location>
        <position position="12"/>
    </location>
</feature>
<gene>
    <name evidence="5" type="primary">maf</name>
    <name evidence="5" type="ORF">IWA51_06385</name>
</gene>
<keyword evidence="3 4" id="KW-0546">Nucleotide metabolism</keyword>
<evidence type="ECO:0000256" key="1">
    <source>
        <dbReference type="ARBA" id="ARBA00001968"/>
    </source>
</evidence>
<comment type="similarity">
    <text evidence="4">Belongs to the Maf family. YhdE subfamily.</text>
</comment>
<dbReference type="GO" id="GO:0009117">
    <property type="term" value="P:nucleotide metabolic process"/>
    <property type="evidence" value="ECO:0007669"/>
    <property type="project" value="UniProtKB-KW"/>
</dbReference>
<dbReference type="KEGG" id="tper:IWA51_06385"/>
<name>A0A7T3RB91_9SPIR</name>
<dbReference type="EMBL" id="CP064936">
    <property type="protein sequence ID" value="QPZ99914.1"/>
    <property type="molecule type" value="Genomic_DNA"/>
</dbReference>
<organism evidence="5 6">
    <name type="scientific">Treponema peruense</name>
    <dbReference type="NCBI Taxonomy" id="2787628"/>
    <lineage>
        <taxon>Bacteria</taxon>
        <taxon>Pseudomonadati</taxon>
        <taxon>Spirochaetota</taxon>
        <taxon>Spirochaetia</taxon>
        <taxon>Spirochaetales</taxon>
        <taxon>Treponemataceae</taxon>
        <taxon>Treponema</taxon>
    </lineage>
</organism>
<evidence type="ECO:0000313" key="6">
    <source>
        <dbReference type="Proteomes" id="UP000595224"/>
    </source>
</evidence>
<dbReference type="CDD" id="cd00555">
    <property type="entry name" value="Maf"/>
    <property type="match status" value="1"/>
</dbReference>
<dbReference type="Pfam" id="PF02545">
    <property type="entry name" value="Maf"/>
    <property type="match status" value="1"/>
</dbReference>
<evidence type="ECO:0000313" key="5">
    <source>
        <dbReference type="EMBL" id="QPZ99914.1"/>
    </source>
</evidence>
<dbReference type="RefSeq" id="WP_177527989.1">
    <property type="nucleotide sequence ID" value="NZ_CBCSHE010000003.1"/>
</dbReference>
<evidence type="ECO:0000256" key="4">
    <source>
        <dbReference type="HAMAP-Rule" id="MF_00528"/>
    </source>
</evidence>
<comment type="cofactor">
    <cofactor evidence="1 4">
        <name>a divalent metal cation</name>
        <dbReference type="ChEBI" id="CHEBI:60240"/>
    </cofactor>
</comment>
<comment type="subcellular location">
    <subcellularLocation>
        <location evidence="4">Cytoplasm</location>
    </subcellularLocation>
</comment>
<reference evidence="5 6" key="1">
    <citation type="submission" date="2020-11" db="EMBL/GenBank/DDBJ databases">
        <title>Treponema Peruensis nv. sp., first commensal Treponema isolated from human feces.</title>
        <authorList>
            <person name="Belkhou C."/>
            <person name="Raes J."/>
        </authorList>
    </citation>
    <scope>NUCLEOTIDE SEQUENCE [LARGE SCALE GENOMIC DNA]</scope>
    <source>
        <strain evidence="5 6">RCC2812</strain>
    </source>
</reference>
<dbReference type="NCBIfam" id="TIGR00172">
    <property type="entry name" value="maf"/>
    <property type="match status" value="1"/>
</dbReference>
<dbReference type="PIRSF" id="PIRSF006305">
    <property type="entry name" value="Maf"/>
    <property type="match status" value="1"/>
</dbReference>
<dbReference type="PANTHER" id="PTHR43213:SF5">
    <property type="entry name" value="BIFUNCTIONAL DTTP_UTP PYROPHOSPHATASE_METHYLTRANSFERASE PROTEIN-RELATED"/>
    <property type="match status" value="1"/>
</dbReference>
<evidence type="ECO:0000256" key="2">
    <source>
        <dbReference type="ARBA" id="ARBA00022801"/>
    </source>
</evidence>
<keyword evidence="6" id="KW-1185">Reference proteome</keyword>
<dbReference type="AlphaFoldDB" id="A0A7T3RB91"/>
<dbReference type="Proteomes" id="UP000595224">
    <property type="component" value="Chromosome"/>
</dbReference>
<comment type="catalytic activity">
    <reaction evidence="4">
        <text>dTTP + H2O = dTMP + diphosphate + H(+)</text>
        <dbReference type="Rhea" id="RHEA:28534"/>
        <dbReference type="ChEBI" id="CHEBI:15377"/>
        <dbReference type="ChEBI" id="CHEBI:15378"/>
        <dbReference type="ChEBI" id="CHEBI:33019"/>
        <dbReference type="ChEBI" id="CHEBI:37568"/>
        <dbReference type="ChEBI" id="CHEBI:63528"/>
        <dbReference type="EC" id="3.6.1.9"/>
    </reaction>
</comment>
<dbReference type="InterPro" id="IPR003697">
    <property type="entry name" value="Maf-like"/>
</dbReference>
<dbReference type="PANTHER" id="PTHR43213">
    <property type="entry name" value="BIFUNCTIONAL DTTP/UTP PYROPHOSPHATASE/METHYLTRANSFERASE PROTEIN-RELATED"/>
    <property type="match status" value="1"/>
</dbReference>
<dbReference type="InterPro" id="IPR029001">
    <property type="entry name" value="ITPase-like_fam"/>
</dbReference>
<dbReference type="HAMAP" id="MF_00528">
    <property type="entry name" value="Maf"/>
    <property type="match status" value="1"/>
</dbReference>
<dbReference type="EC" id="3.6.1.9" evidence="4"/>
<feature type="active site" description="Proton acceptor" evidence="4">
    <location>
        <position position="73"/>
    </location>
</feature>
<dbReference type="GO" id="GO:0005737">
    <property type="term" value="C:cytoplasm"/>
    <property type="evidence" value="ECO:0007669"/>
    <property type="project" value="UniProtKB-SubCell"/>
</dbReference>
<accession>A0A7T3RB91</accession>
<keyword evidence="2 4" id="KW-0378">Hydrolase</keyword>
<comment type="function">
    <text evidence="4">Nucleoside triphosphate pyrophosphatase that hydrolyzes dTTP and UTP. May have a dual role in cell division arrest and in preventing the incorporation of modified nucleotides into cellular nucleic acids.</text>
</comment>
<proteinExistence type="inferred from homology"/>
<feature type="site" description="Important for substrate specificity" evidence="4">
    <location>
        <position position="158"/>
    </location>
</feature>
<feature type="site" description="Important for substrate specificity" evidence="4">
    <location>
        <position position="74"/>
    </location>
</feature>
<comment type="caution">
    <text evidence="4">Lacks conserved residue(s) required for the propagation of feature annotation.</text>
</comment>
<comment type="catalytic activity">
    <reaction evidence="4">
        <text>UTP + H2O = UMP + diphosphate + H(+)</text>
        <dbReference type="Rhea" id="RHEA:29395"/>
        <dbReference type="ChEBI" id="CHEBI:15377"/>
        <dbReference type="ChEBI" id="CHEBI:15378"/>
        <dbReference type="ChEBI" id="CHEBI:33019"/>
        <dbReference type="ChEBI" id="CHEBI:46398"/>
        <dbReference type="ChEBI" id="CHEBI:57865"/>
        <dbReference type="EC" id="3.6.1.9"/>
    </reaction>
</comment>
<keyword evidence="4" id="KW-0963">Cytoplasm</keyword>
<dbReference type="SUPFAM" id="SSF52972">
    <property type="entry name" value="ITPase-like"/>
    <property type="match status" value="1"/>
</dbReference>
<evidence type="ECO:0000256" key="3">
    <source>
        <dbReference type="ARBA" id="ARBA00023080"/>
    </source>
</evidence>